<dbReference type="EMBL" id="CAJNNW010034418">
    <property type="protein sequence ID" value="CAE8722612.1"/>
    <property type="molecule type" value="Genomic_DNA"/>
</dbReference>
<dbReference type="GO" id="GO:0016192">
    <property type="term" value="P:vesicle-mediated transport"/>
    <property type="evidence" value="ECO:0007669"/>
    <property type="project" value="InterPro"/>
</dbReference>
<evidence type="ECO:0000313" key="7">
    <source>
        <dbReference type="Proteomes" id="UP000626109"/>
    </source>
</evidence>
<accession>A0A813L6U6</accession>
<feature type="non-terminal residue" evidence="6">
    <location>
        <position position="226"/>
    </location>
</feature>
<dbReference type="InterPro" id="IPR028565">
    <property type="entry name" value="MHD"/>
</dbReference>
<protein>
    <recommendedName>
        <fullName evidence="5">MHD domain-containing protein</fullName>
    </recommendedName>
</protein>
<comment type="subcellular location">
    <subcellularLocation>
        <location evidence="1">Endomembrane system</location>
    </subcellularLocation>
</comment>
<keyword evidence="4" id="KW-0472">Membrane</keyword>
<evidence type="ECO:0000256" key="3">
    <source>
        <dbReference type="ARBA" id="ARBA00022927"/>
    </source>
</evidence>
<dbReference type="PRINTS" id="PR00314">
    <property type="entry name" value="CLATHRINADPT"/>
</dbReference>
<dbReference type="InterPro" id="IPR011012">
    <property type="entry name" value="Longin-like_dom_sf"/>
</dbReference>
<dbReference type="GO" id="GO:0006886">
    <property type="term" value="P:intracellular protein transport"/>
    <property type="evidence" value="ECO:0007669"/>
    <property type="project" value="InterPro"/>
</dbReference>
<evidence type="ECO:0000259" key="5">
    <source>
        <dbReference type="PROSITE" id="PS51072"/>
    </source>
</evidence>
<dbReference type="Pfam" id="PF00928">
    <property type="entry name" value="Adap_comp_sub"/>
    <property type="match status" value="1"/>
</dbReference>
<dbReference type="PROSITE" id="PS51072">
    <property type="entry name" value="MHD"/>
    <property type="match status" value="1"/>
</dbReference>
<feature type="non-terminal residue" evidence="6">
    <location>
        <position position="1"/>
    </location>
</feature>
<comment type="caution">
    <text evidence="6">The sequence shown here is derived from an EMBL/GenBank/DDBJ whole genome shotgun (WGS) entry which is preliminary data.</text>
</comment>
<evidence type="ECO:0000256" key="2">
    <source>
        <dbReference type="ARBA" id="ARBA00022448"/>
    </source>
</evidence>
<organism evidence="6 7">
    <name type="scientific">Polarella glacialis</name>
    <name type="common">Dinoflagellate</name>
    <dbReference type="NCBI Taxonomy" id="89957"/>
    <lineage>
        <taxon>Eukaryota</taxon>
        <taxon>Sar</taxon>
        <taxon>Alveolata</taxon>
        <taxon>Dinophyceae</taxon>
        <taxon>Suessiales</taxon>
        <taxon>Suessiaceae</taxon>
        <taxon>Polarella</taxon>
    </lineage>
</organism>
<gene>
    <name evidence="6" type="ORF">PGLA2088_LOCUS42641</name>
</gene>
<dbReference type="FunFam" id="3.30.450.60:FF:000002">
    <property type="entry name" value="AP-2 complex subunit mu, putative"/>
    <property type="match status" value="1"/>
</dbReference>
<evidence type="ECO:0000256" key="4">
    <source>
        <dbReference type="ARBA" id="ARBA00023136"/>
    </source>
</evidence>
<dbReference type="PANTHER" id="PTHR10529">
    <property type="entry name" value="AP COMPLEX SUBUNIT MU"/>
    <property type="match status" value="1"/>
</dbReference>
<keyword evidence="3" id="KW-0653">Protein transport</keyword>
<dbReference type="AlphaFoldDB" id="A0A813L6U6"/>
<dbReference type="InterPro" id="IPR050431">
    <property type="entry name" value="Adaptor_comp_med_subunit"/>
</dbReference>
<reference evidence="6" key="1">
    <citation type="submission" date="2021-02" db="EMBL/GenBank/DDBJ databases">
        <authorList>
            <person name="Dougan E. K."/>
            <person name="Rhodes N."/>
            <person name="Thang M."/>
            <person name="Chan C."/>
        </authorList>
    </citation>
    <scope>NUCLEOTIDE SEQUENCE</scope>
</reference>
<dbReference type="Gene3D" id="3.30.450.60">
    <property type="match status" value="1"/>
</dbReference>
<proteinExistence type="predicted"/>
<dbReference type="SUPFAM" id="SSF64356">
    <property type="entry name" value="SNARE-like"/>
    <property type="match status" value="1"/>
</dbReference>
<keyword evidence="2" id="KW-0813">Transport</keyword>
<feature type="domain" description="MHD" evidence="5">
    <location>
        <begin position="161"/>
        <end position="226"/>
    </location>
</feature>
<dbReference type="Proteomes" id="UP000626109">
    <property type="component" value="Unassembled WGS sequence"/>
</dbReference>
<dbReference type="InterPro" id="IPR036168">
    <property type="entry name" value="AP2_Mu_C_sf"/>
</dbReference>
<sequence>GEILIWRAYKDNVSRENWQTFCNLVVAAKESRDKPVQSIDGCHFIYTVVGDIVLVAATKDNVNVMLVLKLLFKMIELFKAYFGGTLDENQVRKHFVLIYELLDEIIDYGYPQILEADVLKKYITQGGAKNIDLNDQEQLKRITVQATGVCSWRAEGIKHRKNEVFIDVVENVNILMSSKRERLRADVSGQILVKCQLSGMPECKFGMNDKLIMSADARARSSDKGI</sequence>
<dbReference type="GO" id="GO:0030131">
    <property type="term" value="C:clathrin adaptor complex"/>
    <property type="evidence" value="ECO:0007669"/>
    <property type="project" value="InterPro"/>
</dbReference>
<name>A0A813L6U6_POLGL</name>
<dbReference type="Gene3D" id="2.60.40.1170">
    <property type="entry name" value="Mu homology domain, subdomain B"/>
    <property type="match status" value="1"/>
</dbReference>
<evidence type="ECO:0000313" key="6">
    <source>
        <dbReference type="EMBL" id="CAE8722612.1"/>
    </source>
</evidence>
<dbReference type="InterPro" id="IPR001392">
    <property type="entry name" value="Clathrin_mu"/>
</dbReference>
<dbReference type="SUPFAM" id="SSF49447">
    <property type="entry name" value="Second domain of Mu2 adaptin subunit (ap50) of ap2 adaptor"/>
    <property type="match status" value="1"/>
</dbReference>
<evidence type="ECO:0000256" key="1">
    <source>
        <dbReference type="ARBA" id="ARBA00004308"/>
    </source>
</evidence>
<dbReference type="GO" id="GO:0012505">
    <property type="term" value="C:endomembrane system"/>
    <property type="evidence" value="ECO:0007669"/>
    <property type="project" value="UniProtKB-SubCell"/>
</dbReference>